<dbReference type="Gene3D" id="1.10.150.130">
    <property type="match status" value="1"/>
</dbReference>
<dbReference type="PANTHER" id="PTHR30629">
    <property type="entry name" value="PROPHAGE INTEGRASE"/>
    <property type="match status" value="1"/>
</dbReference>
<dbReference type="PANTHER" id="PTHR30629:SF2">
    <property type="entry name" value="PROPHAGE INTEGRASE INTS-RELATED"/>
    <property type="match status" value="1"/>
</dbReference>
<keyword evidence="8" id="KW-1185">Reference proteome</keyword>
<name>A0A9X1PEX9_9BACT</name>
<reference evidence="7" key="1">
    <citation type="submission" date="2021-12" db="EMBL/GenBank/DDBJ databases">
        <title>Novel species in genus Dyadobacter.</title>
        <authorList>
            <person name="Ma C."/>
        </authorList>
    </citation>
    <scope>NUCLEOTIDE SEQUENCE</scope>
    <source>
        <strain evidence="7">LJ419</strain>
    </source>
</reference>
<evidence type="ECO:0000259" key="6">
    <source>
        <dbReference type="PROSITE" id="PS51900"/>
    </source>
</evidence>
<dbReference type="InterPro" id="IPR050808">
    <property type="entry name" value="Phage_Integrase"/>
</dbReference>
<gene>
    <name evidence="7" type="ORF">LXM26_00585</name>
</gene>
<accession>A0A9X1PEX9</accession>
<keyword evidence="4" id="KW-0233">DNA recombination</keyword>
<dbReference type="InterPro" id="IPR011010">
    <property type="entry name" value="DNA_brk_join_enz"/>
</dbReference>
<dbReference type="Pfam" id="PF17293">
    <property type="entry name" value="Arm-DNA-bind_5"/>
    <property type="match status" value="1"/>
</dbReference>
<dbReference type="SUPFAM" id="SSF56349">
    <property type="entry name" value="DNA breaking-rejoining enzymes"/>
    <property type="match status" value="1"/>
</dbReference>
<dbReference type="Gene3D" id="1.10.443.10">
    <property type="entry name" value="Intergrase catalytic core"/>
    <property type="match status" value="1"/>
</dbReference>
<dbReference type="InterPro" id="IPR035386">
    <property type="entry name" value="Arm-DNA-bind_5"/>
</dbReference>
<keyword evidence="2" id="KW-0229">DNA integration</keyword>
<dbReference type="EMBL" id="JAJTTC010000001">
    <property type="protein sequence ID" value="MCF0059970.1"/>
    <property type="molecule type" value="Genomic_DNA"/>
</dbReference>
<evidence type="ECO:0000256" key="3">
    <source>
        <dbReference type="ARBA" id="ARBA00023125"/>
    </source>
</evidence>
<dbReference type="CDD" id="cd01185">
    <property type="entry name" value="INTN1_C_like"/>
    <property type="match status" value="1"/>
</dbReference>
<dbReference type="GO" id="GO:0006310">
    <property type="term" value="P:DNA recombination"/>
    <property type="evidence" value="ECO:0007669"/>
    <property type="project" value="UniProtKB-KW"/>
</dbReference>
<dbReference type="AlphaFoldDB" id="A0A9X1PEX9"/>
<evidence type="ECO:0000256" key="5">
    <source>
        <dbReference type="PROSITE-ProRule" id="PRU01248"/>
    </source>
</evidence>
<dbReference type="GO" id="GO:0015074">
    <property type="term" value="P:DNA integration"/>
    <property type="evidence" value="ECO:0007669"/>
    <property type="project" value="UniProtKB-KW"/>
</dbReference>
<evidence type="ECO:0000313" key="7">
    <source>
        <dbReference type="EMBL" id="MCF0059970.1"/>
    </source>
</evidence>
<protein>
    <submittedName>
        <fullName evidence="7">Site-specific integrase</fullName>
    </submittedName>
</protein>
<evidence type="ECO:0000256" key="1">
    <source>
        <dbReference type="ARBA" id="ARBA00008857"/>
    </source>
</evidence>
<comment type="caution">
    <text evidence="7">The sequence shown here is derived from an EMBL/GenBank/DDBJ whole genome shotgun (WGS) entry which is preliminary data.</text>
</comment>
<comment type="similarity">
    <text evidence="1">Belongs to the 'phage' integrase family.</text>
</comment>
<dbReference type="InterPro" id="IPR010998">
    <property type="entry name" value="Integrase_recombinase_N"/>
</dbReference>
<proteinExistence type="inferred from homology"/>
<sequence length="380" mass="44202">MRTRFIIRRARTNQAGLCPINCRITVKMIRANEFAVGLLVDPNKWDSKTQRLKGSSLTAMDVNRRLDIIKSELEEIYLSARARGTHLSADQIKDIYNGVSLVGCSISKLSKQFLEELILRERSTVTTNRYKRCFAYLTEYLGKDYDVSAVQKKEVSGFWVWLKSRGYHNDYCNKIVQSCIGLFRYAIREGHIDSNPFSGVSLEWKKELDITCLDPREIESIKMYDWSERLQLVADSFLFMCYTGLHIGDYRDVRQESVYEYDGHQFMKIRRVKTNVEATFPLTDYAQFLIAKYGGVDKLPHISPQKMNDYLKIIAEKVDINKNLTNKIARKTFTNMCLNDFGFSPEVVATMLGHTTTRQIRHYGAIKEKRILTEWRLVKE</sequence>
<evidence type="ECO:0000313" key="8">
    <source>
        <dbReference type="Proteomes" id="UP001139000"/>
    </source>
</evidence>
<dbReference type="Proteomes" id="UP001139000">
    <property type="component" value="Unassembled WGS sequence"/>
</dbReference>
<organism evidence="7 8">
    <name type="scientific">Dyadobacter chenwenxiniae</name>
    <dbReference type="NCBI Taxonomy" id="2906456"/>
    <lineage>
        <taxon>Bacteria</taxon>
        <taxon>Pseudomonadati</taxon>
        <taxon>Bacteroidota</taxon>
        <taxon>Cytophagia</taxon>
        <taxon>Cytophagales</taxon>
        <taxon>Spirosomataceae</taxon>
        <taxon>Dyadobacter</taxon>
    </lineage>
</organism>
<evidence type="ECO:0000256" key="2">
    <source>
        <dbReference type="ARBA" id="ARBA00022908"/>
    </source>
</evidence>
<evidence type="ECO:0000256" key="4">
    <source>
        <dbReference type="ARBA" id="ARBA00023172"/>
    </source>
</evidence>
<dbReference type="InterPro" id="IPR044068">
    <property type="entry name" value="CB"/>
</dbReference>
<dbReference type="InterPro" id="IPR025269">
    <property type="entry name" value="SAM-like_dom"/>
</dbReference>
<dbReference type="GO" id="GO:0003677">
    <property type="term" value="F:DNA binding"/>
    <property type="evidence" value="ECO:0007669"/>
    <property type="project" value="UniProtKB-UniRule"/>
</dbReference>
<dbReference type="Pfam" id="PF13102">
    <property type="entry name" value="Phage_int_SAM_5"/>
    <property type="match status" value="1"/>
</dbReference>
<feature type="domain" description="Core-binding (CB)" evidence="6">
    <location>
        <begin position="104"/>
        <end position="187"/>
    </location>
</feature>
<dbReference type="InterPro" id="IPR013762">
    <property type="entry name" value="Integrase-like_cat_sf"/>
</dbReference>
<keyword evidence="3 5" id="KW-0238">DNA-binding</keyword>
<dbReference type="PROSITE" id="PS51900">
    <property type="entry name" value="CB"/>
    <property type="match status" value="1"/>
</dbReference>